<dbReference type="EMBL" id="SOQW01000001">
    <property type="protein sequence ID" value="TDX95266.1"/>
    <property type="molecule type" value="Genomic_DNA"/>
</dbReference>
<dbReference type="Gene3D" id="3.40.50.720">
    <property type="entry name" value="NAD(P)-binding Rossmann-like Domain"/>
    <property type="match status" value="1"/>
</dbReference>
<accession>A0A3N0W4A3</accession>
<dbReference type="EMBL" id="RJTX01000001">
    <property type="protein sequence ID" value="ROH99804.1"/>
    <property type="molecule type" value="Genomic_DNA"/>
</dbReference>
<gene>
    <name evidence="2" type="ORF">BCF50_1043</name>
    <name evidence="1" type="ORF">EGI05_02650</name>
</gene>
<dbReference type="OrthoDB" id="1522997at2"/>
<reference evidence="1 3" key="1">
    <citation type="submission" date="2018-11" db="EMBL/GenBank/DDBJ databases">
        <title>Proposal to divide the Flavobacteriaceae and reorganize its genera based on Amino Acid Identity values calculated from whole genome sequences.</title>
        <authorList>
            <person name="Nicholson A.C."/>
            <person name="Gulvik C.A."/>
            <person name="Whitney A.M."/>
            <person name="Humrighouse B.W."/>
            <person name="Bell M."/>
            <person name="Holmes B."/>
            <person name="Steigerwalt A."/>
            <person name="Villarma A."/>
            <person name="Sheth M."/>
            <person name="Batra D."/>
            <person name="Pryor J."/>
            <person name="Bernardet J.-F."/>
            <person name="Hugo C."/>
            <person name="Kampfer P."/>
            <person name="Newman J."/>
            <person name="Mcquiston J.R."/>
        </authorList>
    </citation>
    <scope>NUCLEOTIDE SEQUENCE [LARGE SCALE GENOMIC DNA]</scope>
    <source>
        <strain evidence="1 3">DSM 15235</strain>
    </source>
</reference>
<keyword evidence="4" id="KW-1185">Reference proteome</keyword>
<dbReference type="AlphaFoldDB" id="A0A3N0W4A3"/>
<comment type="caution">
    <text evidence="1">The sequence shown here is derived from an EMBL/GenBank/DDBJ whole genome shotgun (WGS) entry which is preliminary data.</text>
</comment>
<sequence length="128" mass="14747">MKIVAYHISQEDKELLALANHKKHKITIIICPLDETTVHFAETKDAVVTIDQKSQITTHILEKLISFGVKYFIYQSREQCILDLSISHNSRLKFIHIGNVESKAKITQIIELLDHLEKSDENHSQTEL</sequence>
<dbReference type="Proteomes" id="UP000269375">
    <property type="component" value="Unassembled WGS sequence"/>
</dbReference>
<evidence type="ECO:0000313" key="3">
    <source>
        <dbReference type="Proteomes" id="UP000269375"/>
    </source>
</evidence>
<reference evidence="2 4" key="2">
    <citation type="submission" date="2019-03" db="EMBL/GenBank/DDBJ databases">
        <title>Genomic Encyclopedia of Archaeal and Bacterial Type Strains, Phase II (KMG-II): from individual species to whole genera.</title>
        <authorList>
            <person name="Goeker M."/>
        </authorList>
    </citation>
    <scope>NUCLEOTIDE SEQUENCE [LARGE SCALE GENOMIC DNA]</scope>
    <source>
        <strain evidence="2 4">DSM 15235</strain>
    </source>
</reference>
<protein>
    <submittedName>
        <fullName evidence="1">Uncharacterized protein</fullName>
    </submittedName>
</protein>
<organism evidence="1 3">
    <name type="scientific">Chryseobacterium daecheongense</name>
    <dbReference type="NCBI Taxonomy" id="192389"/>
    <lineage>
        <taxon>Bacteria</taxon>
        <taxon>Pseudomonadati</taxon>
        <taxon>Bacteroidota</taxon>
        <taxon>Flavobacteriia</taxon>
        <taxon>Flavobacteriales</taxon>
        <taxon>Weeksellaceae</taxon>
        <taxon>Chryseobacterium group</taxon>
        <taxon>Chryseobacterium</taxon>
    </lineage>
</organism>
<evidence type="ECO:0000313" key="4">
    <source>
        <dbReference type="Proteomes" id="UP000295709"/>
    </source>
</evidence>
<dbReference type="Proteomes" id="UP000295709">
    <property type="component" value="Unassembled WGS sequence"/>
</dbReference>
<dbReference type="RefSeq" id="WP_123261513.1">
    <property type="nucleotide sequence ID" value="NZ_RJTX01000001.1"/>
</dbReference>
<evidence type="ECO:0000313" key="2">
    <source>
        <dbReference type="EMBL" id="TDX95266.1"/>
    </source>
</evidence>
<proteinExistence type="predicted"/>
<evidence type="ECO:0000313" key="1">
    <source>
        <dbReference type="EMBL" id="ROH99804.1"/>
    </source>
</evidence>
<name>A0A3N0W4A3_9FLAO</name>